<dbReference type="Gene3D" id="3.40.50.1460">
    <property type="match status" value="1"/>
</dbReference>
<feature type="repeat" description="WD" evidence="3">
    <location>
        <begin position="1081"/>
        <end position="1122"/>
    </location>
</feature>
<reference evidence="5 6" key="1">
    <citation type="submission" date="2021-01" db="EMBL/GenBank/DDBJ databases">
        <title>Whole genome shotgun sequence of Actinoplanes palleronii NBRC 14916.</title>
        <authorList>
            <person name="Komaki H."/>
            <person name="Tamura T."/>
        </authorList>
    </citation>
    <scope>NUCLEOTIDE SEQUENCE [LARGE SCALE GENOMIC DNA]</scope>
    <source>
        <strain evidence="5 6">NBRC 14916</strain>
    </source>
</reference>
<dbReference type="SMART" id="SM00320">
    <property type="entry name" value="WD40"/>
    <property type="match status" value="7"/>
</dbReference>
<dbReference type="Proteomes" id="UP000624709">
    <property type="component" value="Unassembled WGS sequence"/>
</dbReference>
<dbReference type="InterPro" id="IPR049052">
    <property type="entry name" value="nSTAND1"/>
</dbReference>
<dbReference type="Pfam" id="PF20703">
    <property type="entry name" value="nSTAND1"/>
    <property type="match status" value="1"/>
</dbReference>
<dbReference type="Gene3D" id="2.130.10.10">
    <property type="entry name" value="YVTN repeat-like/Quinoprotein amine dehydrogenase"/>
    <property type="match status" value="4"/>
</dbReference>
<evidence type="ECO:0000313" key="5">
    <source>
        <dbReference type="EMBL" id="GIE66289.1"/>
    </source>
</evidence>
<organism evidence="5 6">
    <name type="scientific">Actinoplanes palleronii</name>
    <dbReference type="NCBI Taxonomy" id="113570"/>
    <lineage>
        <taxon>Bacteria</taxon>
        <taxon>Bacillati</taxon>
        <taxon>Actinomycetota</taxon>
        <taxon>Actinomycetes</taxon>
        <taxon>Micromonosporales</taxon>
        <taxon>Micromonosporaceae</taxon>
        <taxon>Actinoplanes</taxon>
    </lineage>
</organism>
<evidence type="ECO:0000256" key="3">
    <source>
        <dbReference type="PROSITE-ProRule" id="PRU00221"/>
    </source>
</evidence>
<dbReference type="Pfam" id="PF00400">
    <property type="entry name" value="WD40"/>
    <property type="match status" value="4"/>
</dbReference>
<feature type="repeat" description="WD" evidence="3">
    <location>
        <begin position="1439"/>
        <end position="1480"/>
    </location>
</feature>
<dbReference type="PROSITE" id="PS00678">
    <property type="entry name" value="WD_REPEATS_1"/>
    <property type="match status" value="2"/>
</dbReference>
<evidence type="ECO:0000259" key="4">
    <source>
        <dbReference type="Pfam" id="PF20703"/>
    </source>
</evidence>
<accession>A0ABQ4B6H3</accession>
<dbReference type="EMBL" id="BOMS01000031">
    <property type="protein sequence ID" value="GIE66289.1"/>
    <property type="molecule type" value="Genomic_DNA"/>
</dbReference>
<dbReference type="InterPro" id="IPR015943">
    <property type="entry name" value="WD40/YVTN_repeat-like_dom_sf"/>
</dbReference>
<dbReference type="RefSeq" id="WP_203825091.1">
    <property type="nucleotide sequence ID" value="NZ_BAAATY010000006.1"/>
</dbReference>
<dbReference type="PROSITE" id="PS50294">
    <property type="entry name" value="WD_REPEATS_REGION"/>
    <property type="match status" value="4"/>
</dbReference>
<proteinExistence type="predicted"/>
<dbReference type="InterPro" id="IPR027417">
    <property type="entry name" value="P-loop_NTPase"/>
</dbReference>
<keyword evidence="6" id="KW-1185">Reference proteome</keyword>
<sequence length="1512" mass="160817">MIGLPDLSSPGTRIVLAGTGTHRRGVYPTSTASESDVTPIVDVPQVKDTLVALRQAFIERCGVNGEQIIPLLDPADPRELGDGIRAAARAATEVFLLYYVGHGLISGEELYLATSDTTDGGDSVGYTGLAYAQVRTLLRACGAKSIVVVLDCCFSGRANNPPGAAAVAAFGMTYIRGGCLLASAAGEEAALILPDEPYPAFSGAFINMLNTGDPLGPARLTVASAYEHLVRELPPGVPRPHLQQSGRAGRLILAPNPAYRVPIFPVDEPTTADAECPYPGLQPFSDARADYFFGREQLVDRLIQAVAERFFNNAPLVVIGASGAGKSSLLCAGMVPAIRNGALRISGAHRWPVEVMTPKEDPLASLAYQLQGLTGRAAGELVAVACKDTAAFSDLVESALGEDDRLILVVDQFEELFTVTPNGAVKKRFLEVLGRLCGLGKPMILVVGVRADFYAHCAALPLLAPSLGSQILVGPMDVASLRQAIDKPAKLAGLAVEPGLPELLLRDLNARDPDTDGEAAQAPSLPLLSYALRQTWLRSGRAKLTLAGYQATGGILEAVANSAEDTYKNLSDRFGQQGQDAARELMLSLVHAGDGRADTRRRVRLTDLFADGDTAQSSHLKAALDAFDNARLITIDGHHTEVAHEALVRAWPRLQEWLHSNRTGLLAHQRLTEAADLWQNKNRNPDALIRGAVLADARAVLQRPARRLTPTEKDFIAASEEERRAAEAAVQRTSRRFRVLSGILAVLLVAAGGLGVKLQRANLAQRQITAASDSRGLIAEAELLRDTRPDVSIRLSLEAIARDPANNTARTGLIDTMIQTRHDGVLTGHLNPVTSVAYAPSGQLLASGARDGAVMLWNPVTRTRVAVIGAPVHESKIRARVAFRDAHTLVVISNDRGHRAVPGRGAGLTFWNIDDPTHPSWTGTLPLDGFLSRMALSSDGTTLLVAESDPASISAWNITDLHHPRRIPGWEPPFAPSTQPSPYFTGDGEPQTLALTPDGKTAVIAYGDPYDSPAGSEDSVELRQVSGGKTISTFANSAGGQSDAAICHNHGRTLLAYAGGGGKAHVRDITDPRHPGRSTDLIGHTDTVFDLVCNADGTRLATSASDGIVKLWNIERSGRAVYQLDLRGHQQGVGALAFSPDGTSLASGGNDVTVRLWRVSTAAPTQIGVLRQKIGLSPPAFVGTKTPMVLLSGPHASVHVLRPDGTDIRLNPALGKQLRGCVSAVHDQRIVAMIDCDVSGPAGGPVTLWDFGQPTSPRFIAAIPGTTGWKTRFVANGKKIVVYRGHDSDNDSTTLLYSVGEQPMLLDKTDNIVDVTAVTRDGHRGVFKDASRVVAYDLSDPIRPRLLHERKEVGGGANTAALHPAGGVFATVGENPFVRLWRIGDDDRIELITRLKEHTSVVRDLAFNDTGTILVTGGNDRTAIIWDVTDPDRPAVLARIDHGSPVNGVELAADDGSLLLSGLDGPADVWDISRLAAIHADPVGHACLLAGPKLSNDDRSRYLPDTELAAAC</sequence>
<evidence type="ECO:0000256" key="2">
    <source>
        <dbReference type="ARBA" id="ARBA00022737"/>
    </source>
</evidence>
<comment type="caution">
    <text evidence="5">The sequence shown here is derived from an EMBL/GenBank/DDBJ whole genome shotgun (WGS) entry which is preliminary data.</text>
</comment>
<dbReference type="InterPro" id="IPR019775">
    <property type="entry name" value="WD40_repeat_CS"/>
</dbReference>
<dbReference type="SUPFAM" id="SSF50978">
    <property type="entry name" value="WD40 repeat-like"/>
    <property type="match status" value="2"/>
</dbReference>
<dbReference type="InterPro" id="IPR036322">
    <property type="entry name" value="WD40_repeat_dom_sf"/>
</dbReference>
<dbReference type="InterPro" id="IPR001680">
    <property type="entry name" value="WD40_rpt"/>
</dbReference>
<feature type="repeat" description="WD" evidence="3">
    <location>
        <begin position="826"/>
        <end position="867"/>
    </location>
</feature>
<feature type="repeat" description="WD" evidence="3">
    <location>
        <begin position="1126"/>
        <end position="1167"/>
    </location>
</feature>
<keyword evidence="1 3" id="KW-0853">WD repeat</keyword>
<dbReference type="NCBIfam" id="NF047832">
    <property type="entry name" value="caspase_w_EACC1"/>
    <property type="match status" value="1"/>
</dbReference>
<dbReference type="PROSITE" id="PS50082">
    <property type="entry name" value="WD_REPEATS_2"/>
    <property type="match status" value="5"/>
</dbReference>
<dbReference type="PANTHER" id="PTHR19879">
    <property type="entry name" value="TRANSCRIPTION INITIATION FACTOR TFIID"/>
    <property type="match status" value="1"/>
</dbReference>
<protein>
    <recommendedName>
        <fullName evidence="4">Novel STAND NTPase 1 domain-containing protein</fullName>
    </recommendedName>
</protein>
<evidence type="ECO:0000313" key="6">
    <source>
        <dbReference type="Proteomes" id="UP000624709"/>
    </source>
</evidence>
<dbReference type="PANTHER" id="PTHR19879:SF9">
    <property type="entry name" value="TRANSCRIPTION INITIATION FACTOR TFIID SUBUNIT 5"/>
    <property type="match status" value="1"/>
</dbReference>
<gene>
    <name evidence="5" type="ORF">Apa02nite_023970</name>
</gene>
<feature type="domain" description="Novel STAND NTPase 1" evidence="4">
    <location>
        <begin position="277"/>
        <end position="685"/>
    </location>
</feature>
<feature type="repeat" description="WD" evidence="3">
    <location>
        <begin position="1395"/>
        <end position="1436"/>
    </location>
</feature>
<keyword evidence="2" id="KW-0677">Repeat</keyword>
<dbReference type="SUPFAM" id="SSF52540">
    <property type="entry name" value="P-loop containing nucleoside triphosphate hydrolases"/>
    <property type="match status" value="1"/>
</dbReference>
<name>A0ABQ4B6H3_9ACTN</name>
<evidence type="ECO:0000256" key="1">
    <source>
        <dbReference type="ARBA" id="ARBA00022574"/>
    </source>
</evidence>